<keyword evidence="3" id="KW-0645">Protease</keyword>
<keyword evidence="4" id="KW-0378">Hydrolase</keyword>
<accession>A0AAV1KQR4</accession>
<dbReference type="GO" id="GO:0008270">
    <property type="term" value="F:zinc ion binding"/>
    <property type="evidence" value="ECO:0007669"/>
    <property type="project" value="InterPro"/>
</dbReference>
<dbReference type="GO" id="GO:0004181">
    <property type="term" value="F:metallocarboxypeptidase activity"/>
    <property type="evidence" value="ECO:0007669"/>
    <property type="project" value="InterPro"/>
</dbReference>
<evidence type="ECO:0000256" key="4">
    <source>
        <dbReference type="ARBA" id="ARBA00022801"/>
    </source>
</evidence>
<dbReference type="Proteomes" id="UP001314205">
    <property type="component" value="Unassembled WGS sequence"/>
</dbReference>
<keyword evidence="5" id="KW-0862">Zinc</keyword>
<evidence type="ECO:0000313" key="9">
    <source>
        <dbReference type="EMBL" id="CAK1584599.1"/>
    </source>
</evidence>
<dbReference type="SMART" id="SM00631">
    <property type="entry name" value="Zn_pept"/>
    <property type="match status" value="1"/>
</dbReference>
<evidence type="ECO:0000259" key="8">
    <source>
        <dbReference type="PROSITE" id="PS52035"/>
    </source>
</evidence>
<dbReference type="GO" id="GO:0006508">
    <property type="term" value="P:proteolysis"/>
    <property type="evidence" value="ECO:0007669"/>
    <property type="project" value="UniProtKB-KW"/>
</dbReference>
<gene>
    <name evidence="9" type="ORF">PARMNEM_LOCUS5808</name>
</gene>
<evidence type="ECO:0000256" key="2">
    <source>
        <dbReference type="ARBA" id="ARBA00005988"/>
    </source>
</evidence>
<comment type="similarity">
    <text evidence="2 7">Belongs to the peptidase M14 family.</text>
</comment>
<proteinExistence type="inferred from homology"/>
<name>A0AAV1KQR4_9NEOP</name>
<dbReference type="InterPro" id="IPR000477">
    <property type="entry name" value="RT_dom"/>
</dbReference>
<dbReference type="PANTHER" id="PTHR11705">
    <property type="entry name" value="PROTEASE FAMILY M14 CARBOXYPEPTIDASE A,B"/>
    <property type="match status" value="1"/>
</dbReference>
<dbReference type="SUPFAM" id="SSF53187">
    <property type="entry name" value="Zn-dependent exopeptidases"/>
    <property type="match status" value="1"/>
</dbReference>
<evidence type="ECO:0000256" key="7">
    <source>
        <dbReference type="PROSITE-ProRule" id="PRU01379"/>
    </source>
</evidence>
<keyword evidence="6" id="KW-0482">Metalloprotease</keyword>
<reference evidence="9 10" key="1">
    <citation type="submission" date="2023-11" db="EMBL/GenBank/DDBJ databases">
        <authorList>
            <person name="Hedman E."/>
            <person name="Englund M."/>
            <person name="Stromberg M."/>
            <person name="Nyberg Akerstrom W."/>
            <person name="Nylinder S."/>
            <person name="Jareborg N."/>
            <person name="Kallberg Y."/>
            <person name="Kronander E."/>
        </authorList>
    </citation>
    <scope>NUCLEOTIDE SEQUENCE [LARGE SCALE GENOMIC DNA]</scope>
</reference>
<dbReference type="AlphaFoldDB" id="A0AAV1KQR4"/>
<organism evidence="9 10">
    <name type="scientific">Parnassius mnemosyne</name>
    <name type="common">clouded apollo</name>
    <dbReference type="NCBI Taxonomy" id="213953"/>
    <lineage>
        <taxon>Eukaryota</taxon>
        <taxon>Metazoa</taxon>
        <taxon>Ecdysozoa</taxon>
        <taxon>Arthropoda</taxon>
        <taxon>Hexapoda</taxon>
        <taxon>Insecta</taxon>
        <taxon>Pterygota</taxon>
        <taxon>Neoptera</taxon>
        <taxon>Endopterygota</taxon>
        <taxon>Lepidoptera</taxon>
        <taxon>Glossata</taxon>
        <taxon>Ditrysia</taxon>
        <taxon>Papilionoidea</taxon>
        <taxon>Papilionidae</taxon>
        <taxon>Parnassiinae</taxon>
        <taxon>Parnassini</taxon>
        <taxon>Parnassius</taxon>
        <taxon>Driopa</taxon>
    </lineage>
</organism>
<evidence type="ECO:0000256" key="6">
    <source>
        <dbReference type="ARBA" id="ARBA00023049"/>
    </source>
</evidence>
<dbReference type="Pfam" id="PF00078">
    <property type="entry name" value="RVT_1"/>
    <property type="match status" value="1"/>
</dbReference>
<dbReference type="Pfam" id="PF00246">
    <property type="entry name" value="Peptidase_M14"/>
    <property type="match status" value="1"/>
</dbReference>
<dbReference type="Gene3D" id="3.40.630.10">
    <property type="entry name" value="Zn peptidases"/>
    <property type="match status" value="1"/>
</dbReference>
<comment type="cofactor">
    <cofactor evidence="1">
        <name>Zn(2+)</name>
        <dbReference type="ChEBI" id="CHEBI:29105"/>
    </cofactor>
</comment>
<evidence type="ECO:0000256" key="1">
    <source>
        <dbReference type="ARBA" id="ARBA00001947"/>
    </source>
</evidence>
<dbReference type="EMBL" id="CAVLGL010000068">
    <property type="protein sequence ID" value="CAK1584599.1"/>
    <property type="molecule type" value="Genomic_DNA"/>
</dbReference>
<dbReference type="InterPro" id="IPR000834">
    <property type="entry name" value="Peptidase_M14"/>
</dbReference>
<feature type="domain" description="Peptidase M14" evidence="8">
    <location>
        <begin position="93"/>
        <end position="401"/>
    </location>
</feature>
<sequence>MGDIKVNCLLYADDAVLIAPSEAELQALVTCMKEECEIKGLRLNANKTKVLVFERDEERTKKNKTINMAIYNFLFKVMRNVNNKCPCVALFMDLTKAFDNIHRQLLRMIPEFPNANISVEVIGKTVEYNDIVLLKVTERKETMRYRAVDETKYADDELQKKIIFIVHGLSIMGLPYIPCLNESPSFIQLLSYYFAHLDKFDIFLIPMANPDGIKYPSWFWNKNASPQKACPGVALDRNFDVAWNSSRLLSSCSQLYPGFVPFSEVETQVIRDIFHYYNHKIIAYIHVHGGGHSETTFKGDAVLYPKGYTDVQEDDDLYIDLKGEIDEAMRNASFRVMSVTVDTLHSWYGTISGSSVDYASTVYSVPFALEFVMQPYEYHFNFDKLKHETTYDSLNAIWGRIIDVVFKFFWKSSHHTENSR</sequence>
<comment type="caution">
    <text evidence="9">The sequence shown here is derived from an EMBL/GenBank/DDBJ whole genome shotgun (WGS) entry which is preliminary data.</text>
</comment>
<evidence type="ECO:0000256" key="3">
    <source>
        <dbReference type="ARBA" id="ARBA00022670"/>
    </source>
</evidence>
<dbReference type="GO" id="GO:0005615">
    <property type="term" value="C:extracellular space"/>
    <property type="evidence" value="ECO:0007669"/>
    <property type="project" value="TreeGrafter"/>
</dbReference>
<keyword evidence="10" id="KW-1185">Reference proteome</keyword>
<evidence type="ECO:0000313" key="10">
    <source>
        <dbReference type="Proteomes" id="UP001314205"/>
    </source>
</evidence>
<dbReference type="PROSITE" id="PS52035">
    <property type="entry name" value="PEPTIDASE_M14"/>
    <property type="match status" value="1"/>
</dbReference>
<dbReference type="PANTHER" id="PTHR11705:SF143">
    <property type="entry name" value="SLL0236 PROTEIN"/>
    <property type="match status" value="1"/>
</dbReference>
<evidence type="ECO:0000256" key="5">
    <source>
        <dbReference type="ARBA" id="ARBA00022833"/>
    </source>
</evidence>
<protein>
    <recommendedName>
        <fullName evidence="8">Peptidase M14 domain-containing protein</fullName>
    </recommendedName>
</protein>
<comment type="caution">
    <text evidence="7">Lacks conserved residue(s) required for the propagation of feature annotation.</text>
</comment>